<feature type="region of interest" description="Disordered" evidence="1">
    <location>
        <begin position="68"/>
        <end position="146"/>
    </location>
</feature>
<organism evidence="2">
    <name type="scientific">Oryza glumipatula</name>
    <dbReference type="NCBI Taxonomy" id="40148"/>
    <lineage>
        <taxon>Eukaryota</taxon>
        <taxon>Viridiplantae</taxon>
        <taxon>Streptophyta</taxon>
        <taxon>Embryophyta</taxon>
        <taxon>Tracheophyta</taxon>
        <taxon>Spermatophyta</taxon>
        <taxon>Magnoliopsida</taxon>
        <taxon>Liliopsida</taxon>
        <taxon>Poales</taxon>
        <taxon>Poaceae</taxon>
        <taxon>BOP clade</taxon>
        <taxon>Oryzoideae</taxon>
        <taxon>Oryzeae</taxon>
        <taxon>Oryzinae</taxon>
        <taxon>Oryza</taxon>
    </lineage>
</organism>
<feature type="compositionally biased region" description="Basic and acidic residues" evidence="1">
    <location>
        <begin position="128"/>
        <end position="146"/>
    </location>
</feature>
<evidence type="ECO:0000313" key="3">
    <source>
        <dbReference type="Proteomes" id="UP000026961"/>
    </source>
</evidence>
<evidence type="ECO:0000313" key="2">
    <source>
        <dbReference type="EnsemblPlants" id="OGLUM06G06220.1"/>
    </source>
</evidence>
<sequence length="146" mass="16637">MGRRPLTSSEIRNAIAREPFPISVAVTTTNRGLVRLSRRERGGSRDERRWVLYAADASLLMGKSQIWRDETRQAGHRDEAASRRRGRQQPVIRREMPGLLRHVSRSVAPRTNTGMSCHWQRPGIAAGRAEKKKGERKAACRVRGWD</sequence>
<feature type="compositionally biased region" description="Basic and acidic residues" evidence="1">
    <location>
        <begin position="68"/>
        <end position="82"/>
    </location>
</feature>
<reference evidence="2" key="2">
    <citation type="submission" date="2018-05" db="EMBL/GenBank/DDBJ databases">
        <title>OgluRS3 (Oryza glumaepatula Reference Sequence Version 3).</title>
        <authorList>
            <person name="Zhang J."/>
            <person name="Kudrna D."/>
            <person name="Lee S."/>
            <person name="Talag J."/>
            <person name="Welchert J."/>
            <person name="Wing R.A."/>
        </authorList>
    </citation>
    <scope>NUCLEOTIDE SEQUENCE [LARGE SCALE GENOMIC DNA]</scope>
</reference>
<protein>
    <submittedName>
        <fullName evidence="2">Uncharacterized protein</fullName>
    </submittedName>
</protein>
<dbReference type="Gramene" id="OGLUM06G06220.1">
    <property type="protein sequence ID" value="OGLUM06G06220.1"/>
    <property type="gene ID" value="OGLUM06G06220"/>
</dbReference>
<dbReference type="Proteomes" id="UP000026961">
    <property type="component" value="Chromosome 6"/>
</dbReference>
<reference evidence="2" key="1">
    <citation type="submission" date="2015-04" db="UniProtKB">
        <authorList>
            <consortium name="EnsemblPlants"/>
        </authorList>
    </citation>
    <scope>IDENTIFICATION</scope>
</reference>
<proteinExistence type="predicted"/>
<keyword evidence="3" id="KW-1185">Reference proteome</keyword>
<dbReference type="EnsemblPlants" id="OGLUM06G06220.1">
    <property type="protein sequence ID" value="OGLUM06G06220.1"/>
    <property type="gene ID" value="OGLUM06G06220"/>
</dbReference>
<name>A0A0E0A665_9ORYZ</name>
<dbReference type="AlphaFoldDB" id="A0A0E0A665"/>
<evidence type="ECO:0000256" key="1">
    <source>
        <dbReference type="SAM" id="MobiDB-lite"/>
    </source>
</evidence>
<dbReference type="HOGENOM" id="CLU_1789875_0_0_1"/>
<accession>A0A0E0A665</accession>